<proteinExistence type="predicted"/>
<accession>A0A0E0HJV2</accession>
<feature type="region of interest" description="Disordered" evidence="1">
    <location>
        <begin position="223"/>
        <end position="249"/>
    </location>
</feature>
<dbReference type="AlphaFoldDB" id="A0A0E0HJV2"/>
<feature type="compositionally biased region" description="Basic and acidic residues" evidence="1">
    <location>
        <begin position="234"/>
        <end position="249"/>
    </location>
</feature>
<reference evidence="2" key="2">
    <citation type="submission" date="2018-04" db="EMBL/GenBank/DDBJ databases">
        <title>OnivRS2 (Oryza nivara Reference Sequence Version 2).</title>
        <authorList>
            <person name="Zhang J."/>
            <person name="Kudrna D."/>
            <person name="Lee S."/>
            <person name="Talag J."/>
            <person name="Rajasekar S."/>
            <person name="Welchert J."/>
            <person name="Hsing Y.-I."/>
            <person name="Wing R.A."/>
        </authorList>
    </citation>
    <scope>NUCLEOTIDE SEQUENCE [LARGE SCALE GENOMIC DNA]</scope>
    <source>
        <strain evidence="2">SL10</strain>
    </source>
</reference>
<name>A0A0E0HJV2_ORYNI</name>
<organism evidence="2">
    <name type="scientific">Oryza nivara</name>
    <name type="common">Indian wild rice</name>
    <name type="synonym">Oryza sativa f. spontanea</name>
    <dbReference type="NCBI Taxonomy" id="4536"/>
    <lineage>
        <taxon>Eukaryota</taxon>
        <taxon>Viridiplantae</taxon>
        <taxon>Streptophyta</taxon>
        <taxon>Embryophyta</taxon>
        <taxon>Tracheophyta</taxon>
        <taxon>Spermatophyta</taxon>
        <taxon>Magnoliopsida</taxon>
        <taxon>Liliopsida</taxon>
        <taxon>Poales</taxon>
        <taxon>Poaceae</taxon>
        <taxon>BOP clade</taxon>
        <taxon>Oryzoideae</taxon>
        <taxon>Oryzeae</taxon>
        <taxon>Oryzinae</taxon>
        <taxon>Oryza</taxon>
    </lineage>
</organism>
<keyword evidence="3" id="KW-1185">Reference proteome</keyword>
<dbReference type="Gramene" id="ONIVA06G00870.1">
    <property type="protein sequence ID" value="ONIVA06G00870.1"/>
    <property type="gene ID" value="ONIVA06G00870"/>
</dbReference>
<protein>
    <submittedName>
        <fullName evidence="2">Uncharacterized protein</fullName>
    </submittedName>
</protein>
<feature type="region of interest" description="Disordered" evidence="1">
    <location>
        <begin position="82"/>
        <end position="102"/>
    </location>
</feature>
<evidence type="ECO:0000313" key="3">
    <source>
        <dbReference type="Proteomes" id="UP000006591"/>
    </source>
</evidence>
<dbReference type="HOGENOM" id="CLU_1117217_0_0_1"/>
<reference evidence="2" key="1">
    <citation type="submission" date="2015-04" db="UniProtKB">
        <authorList>
            <consortium name="EnsemblPlants"/>
        </authorList>
    </citation>
    <scope>IDENTIFICATION</scope>
    <source>
        <strain evidence="2">SL10</strain>
    </source>
</reference>
<dbReference type="EnsemblPlants" id="ONIVA06G00870.1">
    <property type="protein sequence ID" value="ONIVA06G00870.1"/>
    <property type="gene ID" value="ONIVA06G00870"/>
</dbReference>
<dbReference type="Proteomes" id="UP000006591">
    <property type="component" value="Chromosome 6"/>
</dbReference>
<evidence type="ECO:0000313" key="2">
    <source>
        <dbReference type="EnsemblPlants" id="ONIVA06G00870.1"/>
    </source>
</evidence>
<sequence>MRCFRLNVLVQDHKTHEVLQSECFGSRYLSAAEERRRGSISAAVEAEAEEEVAEAVCRRRPAMRDDIGSGGTAAAAVMPVEMESEETSAAEGQRRETGSAMSVEAAVADREAAVLHTHTATGVGVNGGGVVGGGFSVGVGEEESLLGVAASVGGRRDPERQGLGLGGRTAARGRSGERWAAVTMVGAGAAMLGRCDDGGEAWRFFAGEARGAMVVRTAEEERVNSMKNLPHGGEGAREREEEMREREEG</sequence>
<evidence type="ECO:0000256" key="1">
    <source>
        <dbReference type="SAM" id="MobiDB-lite"/>
    </source>
</evidence>